<feature type="compositionally biased region" description="Low complexity" evidence="4">
    <location>
        <begin position="89"/>
        <end position="101"/>
    </location>
</feature>
<feature type="compositionally biased region" description="Basic and acidic residues" evidence="4">
    <location>
        <begin position="57"/>
        <end position="86"/>
    </location>
</feature>
<dbReference type="GO" id="GO:0003723">
    <property type="term" value="F:RNA binding"/>
    <property type="evidence" value="ECO:0007669"/>
    <property type="project" value="InterPro"/>
</dbReference>
<keyword evidence="7" id="KW-1185">Reference proteome</keyword>
<dbReference type="InterPro" id="IPR029064">
    <property type="entry name" value="Ribosomal_eL30-like_sf"/>
</dbReference>
<keyword evidence="2 6" id="KW-0489">Methyltransferase</keyword>
<comment type="similarity">
    <text evidence="1">Belongs to the class IV-like SAM-binding methyltransferase superfamily. RNA methyltransferase TrmH family.</text>
</comment>
<dbReference type="PANTHER" id="PTHR46429:SF1">
    <property type="entry name" value="23S RRNA (GUANOSINE-2'-O-)-METHYLTRANSFERASE RLMB"/>
    <property type="match status" value="1"/>
</dbReference>
<dbReference type="InterPro" id="IPR029026">
    <property type="entry name" value="tRNA_m1G_MTases_N"/>
</dbReference>
<dbReference type="CDD" id="cd18103">
    <property type="entry name" value="SpoU-like_RlmB"/>
    <property type="match status" value="1"/>
</dbReference>
<sequence>MKRSGFSNQGGSRAGGNGPSSPNSPRPPRDGGRPGASTPRTQGARVQGGHGQGAHVSGERPRAQDGRADGAPRAERQAEGRSEPRGGAKKPTGPKATPKPGMLYGQHPVVAAWTNPERRCKALLATPAGLELMTEAFAQAKAAGLARPEPTVVEREALDRLLPAGAVHQGLVLDASPLPELDIADVARACGETDMVVVLDQVTDPHNVGAILRSAAAFGAKAVIVQDRHAPEVTGVLAKTASGALEVVPLVRVTNLSRALTELQDSGFFCVGLAESGPKPLHALDFPGRVAVVMGSEGDGLRRLTMERCDALAHLPTQPPIGSLNVSNAAAVALYEVARRR</sequence>
<dbReference type="Pfam" id="PF08032">
    <property type="entry name" value="SpoU_sub_bind"/>
    <property type="match status" value="1"/>
</dbReference>
<dbReference type="SUPFAM" id="SSF75217">
    <property type="entry name" value="alpha/beta knot"/>
    <property type="match status" value="1"/>
</dbReference>
<dbReference type="FunFam" id="3.40.1280.10:FF:000008">
    <property type="entry name" value="Group 3 RNA methyltransferase TrmH"/>
    <property type="match status" value="1"/>
</dbReference>
<feature type="domain" description="RNA 2-O ribose methyltransferase substrate binding" evidence="5">
    <location>
        <begin position="102"/>
        <end position="181"/>
    </location>
</feature>
<dbReference type="KEGG" id="nao:Y958_04030"/>
<dbReference type="SMART" id="SM00967">
    <property type="entry name" value="SpoU_sub_bind"/>
    <property type="match status" value="1"/>
</dbReference>
<evidence type="ECO:0000313" key="6">
    <source>
        <dbReference type="EMBL" id="ASG20089.1"/>
    </source>
</evidence>
<dbReference type="InterPro" id="IPR013123">
    <property type="entry name" value="SpoU_subst-bd"/>
</dbReference>
<proteinExistence type="inferred from homology"/>
<dbReference type="RefSeq" id="WP_088870999.1">
    <property type="nucleotide sequence ID" value="NZ_CP022110.1"/>
</dbReference>
<keyword evidence="3 6" id="KW-0808">Transferase</keyword>
<dbReference type="GO" id="GO:0005829">
    <property type="term" value="C:cytosol"/>
    <property type="evidence" value="ECO:0007669"/>
    <property type="project" value="TreeGrafter"/>
</dbReference>
<dbReference type="InterPro" id="IPR029028">
    <property type="entry name" value="Alpha/beta_knot_MTases"/>
</dbReference>
<dbReference type="EMBL" id="CP022110">
    <property type="protein sequence ID" value="ASG20089.1"/>
    <property type="molecule type" value="Genomic_DNA"/>
</dbReference>
<dbReference type="Pfam" id="PF00588">
    <property type="entry name" value="SpoU_methylase"/>
    <property type="match status" value="1"/>
</dbReference>
<dbReference type="NCBIfam" id="TIGR00186">
    <property type="entry name" value="rRNA_methyl_3"/>
    <property type="match status" value="1"/>
</dbReference>
<evidence type="ECO:0000256" key="4">
    <source>
        <dbReference type="SAM" id="MobiDB-lite"/>
    </source>
</evidence>
<evidence type="ECO:0000313" key="7">
    <source>
        <dbReference type="Proteomes" id="UP000197153"/>
    </source>
</evidence>
<evidence type="ECO:0000259" key="5">
    <source>
        <dbReference type="SMART" id="SM00967"/>
    </source>
</evidence>
<dbReference type="Gene3D" id="3.40.1280.10">
    <property type="match status" value="1"/>
</dbReference>
<accession>A0A248JN90</accession>
<gene>
    <name evidence="6" type="ORF">Y958_04030</name>
</gene>
<reference evidence="6 7" key="1">
    <citation type="submission" date="2017-06" db="EMBL/GenBank/DDBJ databases">
        <title>Complete genome sequence of Nitrospirillum amazonense strain CBAmC, an endophytic nitrogen-fixing and plant growth-promoting bacterium, isolated from sugarcane.</title>
        <authorList>
            <person name="Schwab S."/>
            <person name="dos Santos Teixeira K.R."/>
            <person name="Simoes Araujo J.L."/>
            <person name="Soares Vidal M."/>
            <person name="Borges de Freitas H.R."/>
            <person name="Rivello Crivelaro A.L."/>
            <person name="Bueno de Camargo Nunes A."/>
            <person name="dos Santos C.M."/>
            <person name="Palmeira da Silva Rosa D."/>
            <person name="da Silva Padilha D."/>
            <person name="da Silva E."/>
            <person name="Araujo Terra L."/>
            <person name="Soares Mendes V."/>
            <person name="Farinelli L."/>
            <person name="Magalhaes Cruz L."/>
            <person name="Baldani J.I."/>
        </authorList>
    </citation>
    <scope>NUCLEOTIDE SEQUENCE [LARGE SCALE GENOMIC DNA]</scope>
    <source>
        <strain evidence="6 7">CBAmC</strain>
    </source>
</reference>
<dbReference type="SUPFAM" id="SSF55315">
    <property type="entry name" value="L30e-like"/>
    <property type="match status" value="1"/>
</dbReference>
<protein>
    <submittedName>
        <fullName evidence="6">23S rRNA (Guanosine(2251)-2'-O)-methyltransferase RlmB</fullName>
    </submittedName>
</protein>
<dbReference type="Gene3D" id="3.30.1330.30">
    <property type="match status" value="1"/>
</dbReference>
<feature type="region of interest" description="Disordered" evidence="4">
    <location>
        <begin position="1"/>
        <end position="103"/>
    </location>
</feature>
<dbReference type="InterPro" id="IPR001537">
    <property type="entry name" value="SpoU_MeTrfase"/>
</dbReference>
<evidence type="ECO:0000256" key="1">
    <source>
        <dbReference type="ARBA" id="ARBA00007228"/>
    </source>
</evidence>
<name>A0A248JN90_9PROT</name>
<dbReference type="InterPro" id="IPR004441">
    <property type="entry name" value="rRNA_MeTrfase_TrmH"/>
</dbReference>
<dbReference type="AlphaFoldDB" id="A0A248JN90"/>
<organism evidence="6 7">
    <name type="scientific">Nitrospirillum viridazoti CBAmc</name>
    <dbReference type="NCBI Taxonomy" id="1441467"/>
    <lineage>
        <taxon>Bacteria</taxon>
        <taxon>Pseudomonadati</taxon>
        <taxon>Pseudomonadota</taxon>
        <taxon>Alphaproteobacteria</taxon>
        <taxon>Rhodospirillales</taxon>
        <taxon>Azospirillaceae</taxon>
        <taxon>Nitrospirillum</taxon>
        <taxon>Nitrospirillum viridazoti</taxon>
    </lineage>
</organism>
<dbReference type="PANTHER" id="PTHR46429">
    <property type="entry name" value="23S RRNA (GUANOSINE-2'-O-)-METHYLTRANSFERASE RLMB"/>
    <property type="match status" value="1"/>
</dbReference>
<dbReference type="GO" id="GO:0008173">
    <property type="term" value="F:RNA methyltransferase activity"/>
    <property type="evidence" value="ECO:0007669"/>
    <property type="project" value="InterPro"/>
</dbReference>
<evidence type="ECO:0000256" key="3">
    <source>
        <dbReference type="ARBA" id="ARBA00022679"/>
    </source>
</evidence>
<dbReference type="GO" id="GO:0032259">
    <property type="term" value="P:methylation"/>
    <property type="evidence" value="ECO:0007669"/>
    <property type="project" value="UniProtKB-KW"/>
</dbReference>
<dbReference type="GO" id="GO:0006396">
    <property type="term" value="P:RNA processing"/>
    <property type="evidence" value="ECO:0007669"/>
    <property type="project" value="InterPro"/>
</dbReference>
<evidence type="ECO:0000256" key="2">
    <source>
        <dbReference type="ARBA" id="ARBA00022603"/>
    </source>
</evidence>
<dbReference type="Proteomes" id="UP000197153">
    <property type="component" value="Chromosome 1"/>
</dbReference>